<dbReference type="SUPFAM" id="SSF53474">
    <property type="entry name" value="alpha/beta-Hydrolases"/>
    <property type="match status" value="1"/>
</dbReference>
<feature type="chain" id="PRO_5046635775" evidence="6">
    <location>
        <begin position="28"/>
        <end position="502"/>
    </location>
</feature>
<dbReference type="InterPro" id="IPR018202">
    <property type="entry name" value="Ser_caboxypep_ser_AS"/>
</dbReference>
<evidence type="ECO:0000256" key="5">
    <source>
        <dbReference type="ARBA" id="ARBA00023180"/>
    </source>
</evidence>
<evidence type="ECO:0000256" key="1">
    <source>
        <dbReference type="ARBA" id="ARBA00022645"/>
    </source>
</evidence>
<gene>
    <name evidence="7" type="ORF">ACFQDM_06510</name>
</gene>
<accession>A0ABW1S7V6</accession>
<evidence type="ECO:0000256" key="6">
    <source>
        <dbReference type="SAM" id="SignalP"/>
    </source>
</evidence>
<dbReference type="Pfam" id="PF00450">
    <property type="entry name" value="Peptidase_S10"/>
    <property type="match status" value="1"/>
</dbReference>
<evidence type="ECO:0000313" key="8">
    <source>
        <dbReference type="Proteomes" id="UP001596303"/>
    </source>
</evidence>
<evidence type="ECO:0000256" key="3">
    <source>
        <dbReference type="ARBA" id="ARBA00022729"/>
    </source>
</evidence>
<comment type="caution">
    <text evidence="7">The sequence shown here is derived from an EMBL/GenBank/DDBJ whole genome shotgun (WGS) entry which is preliminary data.</text>
</comment>
<dbReference type="Proteomes" id="UP001596303">
    <property type="component" value="Unassembled WGS sequence"/>
</dbReference>
<dbReference type="PANTHER" id="PTHR11802:SF3">
    <property type="entry name" value="RETINOID-INDUCIBLE SERINE CARBOXYPEPTIDASE"/>
    <property type="match status" value="1"/>
</dbReference>
<dbReference type="InterPro" id="IPR001563">
    <property type="entry name" value="Peptidase_S10"/>
</dbReference>
<evidence type="ECO:0000256" key="4">
    <source>
        <dbReference type="ARBA" id="ARBA00022801"/>
    </source>
</evidence>
<dbReference type="EMBL" id="JBHSSW010000005">
    <property type="protein sequence ID" value="MFC6197723.1"/>
    <property type="molecule type" value="Genomic_DNA"/>
</dbReference>
<dbReference type="PROSITE" id="PS00131">
    <property type="entry name" value="CARBOXYPEPT_SER_SER"/>
    <property type="match status" value="1"/>
</dbReference>
<dbReference type="PANTHER" id="PTHR11802">
    <property type="entry name" value="SERINE PROTEASE FAMILY S10 SERINE CARBOXYPEPTIDASE"/>
    <property type="match status" value="1"/>
</dbReference>
<reference evidence="8" key="1">
    <citation type="journal article" date="2019" name="Int. J. Syst. Evol. Microbiol.">
        <title>The Global Catalogue of Microorganisms (GCM) 10K type strain sequencing project: providing services to taxonomists for standard genome sequencing and annotation.</title>
        <authorList>
            <consortium name="The Broad Institute Genomics Platform"/>
            <consortium name="The Broad Institute Genome Sequencing Center for Infectious Disease"/>
            <person name="Wu L."/>
            <person name="Ma J."/>
        </authorList>
    </citation>
    <scope>NUCLEOTIDE SEQUENCE [LARGE SCALE GENOMIC DNA]</scope>
    <source>
        <strain evidence="8">CGMCC-1.15741</strain>
    </source>
</reference>
<keyword evidence="2" id="KW-0645">Protease</keyword>
<evidence type="ECO:0000256" key="2">
    <source>
        <dbReference type="ARBA" id="ARBA00022670"/>
    </source>
</evidence>
<evidence type="ECO:0000313" key="7">
    <source>
        <dbReference type="EMBL" id="MFC6197723.1"/>
    </source>
</evidence>
<protein>
    <submittedName>
        <fullName evidence="7">S10 family peptidase</fullName>
    </submittedName>
</protein>
<keyword evidence="1" id="KW-0121">Carboxypeptidase</keyword>
<keyword evidence="5" id="KW-0325">Glycoprotein</keyword>
<keyword evidence="3 6" id="KW-0732">Signal</keyword>
<keyword evidence="8" id="KW-1185">Reference proteome</keyword>
<dbReference type="Gene3D" id="3.40.50.1820">
    <property type="entry name" value="alpha/beta hydrolase"/>
    <property type="match status" value="1"/>
</dbReference>
<keyword evidence="4" id="KW-0378">Hydrolase</keyword>
<organism evidence="7 8">
    <name type="scientific">Ponticaulis profundi</name>
    <dbReference type="NCBI Taxonomy" id="2665222"/>
    <lineage>
        <taxon>Bacteria</taxon>
        <taxon>Pseudomonadati</taxon>
        <taxon>Pseudomonadota</taxon>
        <taxon>Alphaproteobacteria</taxon>
        <taxon>Hyphomonadales</taxon>
        <taxon>Hyphomonadaceae</taxon>
        <taxon>Ponticaulis</taxon>
    </lineage>
</organism>
<dbReference type="InterPro" id="IPR029058">
    <property type="entry name" value="AB_hydrolase_fold"/>
</dbReference>
<feature type="signal peptide" evidence="6">
    <location>
        <begin position="1"/>
        <end position="27"/>
    </location>
</feature>
<proteinExistence type="predicted"/>
<name>A0ABW1S7V6_9PROT</name>
<sequence>MNGRKLRYLGFALLALSGFAAPGAAFAQGAPSETSAVQASEDAFPPPRTISQEARISGQLLKYDVTVEAIPTHGAGDKVTGHVVTMSYIVPSKTPRPVAFVFNGGPGAASGFLNIGALGPKRVQFGAQGDSPSDSLIPEDNPNTWLEFTDLVFIDPIGTGFSRSELGPEETARTFYGINQDASYLARVVYDWLKAHGRMSSDKYLVGESYGGFRVPRIAAELQVWNGVGPKGLMLISPYLDGRLLSPGGGEKAAVSPMAAMVRLPSMAAANFSANGTPLSPEIMTEVEDYARGQFPADWLKGWSDPDALARLQDRLIEYTGLSEEAVERVGGRIDQSYFLRERFKSDALMASRYDINVTIPDPDPWSAYNVPMDAVASTFTMVGGAMTDLITNTLGWKADGKYWVYNPTVGRDWYNQGVDPESVSALRGAMSLDPKMNVVIAHGYADLSCPYFASTLIIDQMPPGLTKDRLDFKIYDGGHMFYSRPGSGASFREDVRAIFEQ</sequence>